<name>A0A9D1D5X7_9FIRM</name>
<evidence type="ECO:0000256" key="3">
    <source>
        <dbReference type="ARBA" id="ARBA00022475"/>
    </source>
</evidence>
<dbReference type="Proteomes" id="UP000824250">
    <property type="component" value="Unassembled WGS sequence"/>
</dbReference>
<dbReference type="AlphaFoldDB" id="A0A9D1D5X7"/>
<dbReference type="InterPro" id="IPR035906">
    <property type="entry name" value="MetI-like_sf"/>
</dbReference>
<dbReference type="SUPFAM" id="SSF161098">
    <property type="entry name" value="MetI-like"/>
    <property type="match status" value="1"/>
</dbReference>
<comment type="similarity">
    <text evidence="7">Belongs to the binding-protein-dependent transport system permease family.</text>
</comment>
<feature type="transmembrane region" description="Helical" evidence="7">
    <location>
        <begin position="9"/>
        <end position="29"/>
    </location>
</feature>
<comment type="caution">
    <text evidence="9">The sequence shown here is derived from an EMBL/GenBank/DDBJ whole genome shotgun (WGS) entry which is preliminary data.</text>
</comment>
<evidence type="ECO:0000313" key="9">
    <source>
        <dbReference type="EMBL" id="HIR05788.1"/>
    </source>
</evidence>
<keyword evidence="2 7" id="KW-0813">Transport</keyword>
<proteinExistence type="inferred from homology"/>
<comment type="subcellular location">
    <subcellularLocation>
        <location evidence="1 7">Cell membrane</location>
        <topology evidence="1 7">Multi-pass membrane protein</topology>
    </subcellularLocation>
</comment>
<evidence type="ECO:0000313" key="10">
    <source>
        <dbReference type="Proteomes" id="UP000824250"/>
    </source>
</evidence>
<feature type="transmembrane region" description="Helical" evidence="7">
    <location>
        <begin position="278"/>
        <end position="299"/>
    </location>
</feature>
<reference evidence="9" key="1">
    <citation type="submission" date="2020-10" db="EMBL/GenBank/DDBJ databases">
        <authorList>
            <person name="Gilroy R."/>
        </authorList>
    </citation>
    <scope>NUCLEOTIDE SEQUENCE</scope>
    <source>
        <strain evidence="9">CHK180-2868</strain>
    </source>
</reference>
<dbReference type="Pfam" id="PF00528">
    <property type="entry name" value="BPD_transp_1"/>
    <property type="match status" value="1"/>
</dbReference>
<evidence type="ECO:0000256" key="5">
    <source>
        <dbReference type="ARBA" id="ARBA00022989"/>
    </source>
</evidence>
<dbReference type="GO" id="GO:0055085">
    <property type="term" value="P:transmembrane transport"/>
    <property type="evidence" value="ECO:0007669"/>
    <property type="project" value="InterPro"/>
</dbReference>
<evidence type="ECO:0000256" key="2">
    <source>
        <dbReference type="ARBA" id="ARBA00022448"/>
    </source>
</evidence>
<evidence type="ECO:0000256" key="1">
    <source>
        <dbReference type="ARBA" id="ARBA00004651"/>
    </source>
</evidence>
<feature type="transmembrane region" description="Helical" evidence="7">
    <location>
        <begin position="134"/>
        <end position="159"/>
    </location>
</feature>
<dbReference type="Gene3D" id="1.10.3720.10">
    <property type="entry name" value="MetI-like"/>
    <property type="match status" value="1"/>
</dbReference>
<feature type="transmembrane region" description="Helical" evidence="7">
    <location>
        <begin position="101"/>
        <end position="122"/>
    </location>
</feature>
<dbReference type="GO" id="GO:0005886">
    <property type="term" value="C:plasma membrane"/>
    <property type="evidence" value="ECO:0007669"/>
    <property type="project" value="UniProtKB-SubCell"/>
</dbReference>
<dbReference type="PANTHER" id="PTHR43163">
    <property type="entry name" value="DIPEPTIDE TRANSPORT SYSTEM PERMEASE PROTEIN DPPB-RELATED"/>
    <property type="match status" value="1"/>
</dbReference>
<keyword evidence="6 7" id="KW-0472">Membrane</keyword>
<evidence type="ECO:0000256" key="4">
    <source>
        <dbReference type="ARBA" id="ARBA00022692"/>
    </source>
</evidence>
<feature type="domain" description="ABC transmembrane type-1" evidence="8">
    <location>
        <begin position="95"/>
        <end position="292"/>
    </location>
</feature>
<evidence type="ECO:0000256" key="6">
    <source>
        <dbReference type="ARBA" id="ARBA00023136"/>
    </source>
</evidence>
<dbReference type="PROSITE" id="PS50928">
    <property type="entry name" value="ABC_TM1"/>
    <property type="match status" value="1"/>
</dbReference>
<evidence type="ECO:0000259" key="8">
    <source>
        <dbReference type="PROSITE" id="PS50928"/>
    </source>
</evidence>
<gene>
    <name evidence="9" type="ORF">IAB28_07460</name>
</gene>
<organism evidence="9 10">
    <name type="scientific">Candidatus Copromonas faecavium</name>
    <name type="common">nom. illeg.</name>
    <dbReference type="NCBI Taxonomy" id="2840740"/>
    <lineage>
        <taxon>Bacteria</taxon>
        <taxon>Bacillati</taxon>
        <taxon>Bacillota</taxon>
        <taxon>Clostridia</taxon>
        <taxon>Lachnospirales</taxon>
        <taxon>Lachnospiraceae</taxon>
        <taxon>Candidatus Copromonas (nom. illeg.)</taxon>
    </lineage>
</organism>
<dbReference type="InterPro" id="IPR045621">
    <property type="entry name" value="BPD_transp_1_N"/>
</dbReference>
<keyword evidence="3" id="KW-1003">Cell membrane</keyword>
<evidence type="ECO:0000256" key="7">
    <source>
        <dbReference type="RuleBase" id="RU363032"/>
    </source>
</evidence>
<feature type="transmembrane region" description="Helical" evidence="7">
    <location>
        <begin position="218"/>
        <end position="239"/>
    </location>
</feature>
<dbReference type="EMBL" id="DVGC01000041">
    <property type="protein sequence ID" value="HIR05788.1"/>
    <property type="molecule type" value="Genomic_DNA"/>
</dbReference>
<dbReference type="InterPro" id="IPR000515">
    <property type="entry name" value="MetI-like"/>
</dbReference>
<accession>A0A9D1D5X7</accession>
<dbReference type="PANTHER" id="PTHR43163:SF6">
    <property type="entry name" value="DIPEPTIDE TRANSPORT SYSTEM PERMEASE PROTEIN DPPB-RELATED"/>
    <property type="match status" value="1"/>
</dbReference>
<dbReference type="CDD" id="cd06261">
    <property type="entry name" value="TM_PBP2"/>
    <property type="match status" value="1"/>
</dbReference>
<protein>
    <submittedName>
        <fullName evidence="9">ABC transporter permease</fullName>
    </submittedName>
</protein>
<reference evidence="9" key="2">
    <citation type="journal article" date="2021" name="PeerJ">
        <title>Extensive microbial diversity within the chicken gut microbiome revealed by metagenomics and culture.</title>
        <authorList>
            <person name="Gilroy R."/>
            <person name="Ravi A."/>
            <person name="Getino M."/>
            <person name="Pursley I."/>
            <person name="Horton D.L."/>
            <person name="Alikhan N.F."/>
            <person name="Baker D."/>
            <person name="Gharbi K."/>
            <person name="Hall N."/>
            <person name="Watson M."/>
            <person name="Adriaenssens E.M."/>
            <person name="Foster-Nyarko E."/>
            <person name="Jarju S."/>
            <person name="Secka A."/>
            <person name="Antonio M."/>
            <person name="Oren A."/>
            <person name="Chaudhuri R.R."/>
            <person name="La Ragione R."/>
            <person name="Hildebrand F."/>
            <person name="Pallen M.J."/>
        </authorList>
    </citation>
    <scope>NUCLEOTIDE SEQUENCE</scope>
    <source>
        <strain evidence="9">CHK180-2868</strain>
    </source>
</reference>
<dbReference type="Pfam" id="PF19300">
    <property type="entry name" value="BPD_transp_1_N"/>
    <property type="match status" value="1"/>
</dbReference>
<keyword evidence="4 7" id="KW-0812">Transmembrane</keyword>
<sequence length="326" mass="35836">MLRFIGKRILMMIPVLIGVTLIIFTMMYLTPGDAADMLLGDSATIEQKEQLREELKLNDPYLVQYFNYMKGVFHGDLGTSYSTKRPVTEELLDRFPTTIKLAGAGVLLSLIFGVSMGIISATKQYSIFDNLATTFSLLGVSIPNFWLALMLIIIFAVNLKILPPSGLSSPLHWILPVISLGMNSTATIMRMTRSSMLEVVRQDYIRTARAKGQKESLVILRHALPNALIPIITVAGLQFGRLMGGAVMAETVFSIAGIGKLMVDAIKLQNFPIVQGGVLLIAFSTSIVNLLIDILYAFVDPRIRSQYIRPKKNKQEALKGGAPSNG</sequence>
<feature type="transmembrane region" description="Helical" evidence="7">
    <location>
        <begin position="171"/>
        <end position="189"/>
    </location>
</feature>
<keyword evidence="5 7" id="KW-1133">Transmembrane helix</keyword>